<evidence type="ECO:0000256" key="10">
    <source>
        <dbReference type="HAMAP-Rule" id="MF_00019"/>
    </source>
</evidence>
<evidence type="ECO:0000256" key="9">
    <source>
        <dbReference type="ARBA" id="ARBA00046608"/>
    </source>
</evidence>
<dbReference type="EMBL" id="CAKP01000037">
    <property type="protein sequence ID" value="CCJ32912.1"/>
    <property type="molecule type" value="Genomic_DNA"/>
</dbReference>
<dbReference type="InterPro" id="IPR012281">
    <property type="entry name" value="Phospholipid_synth_PlsX-like"/>
</dbReference>
<comment type="pathway">
    <text evidence="10">Lipid metabolism; phospholipid metabolism.</text>
</comment>
<evidence type="ECO:0000256" key="5">
    <source>
        <dbReference type="ARBA" id="ARBA00023098"/>
    </source>
</evidence>
<dbReference type="STRING" id="857293.CAAU_0828"/>
<keyword evidence="4 10" id="KW-0808">Transferase</keyword>
<comment type="similarity">
    <text evidence="10">Belongs to the PlsX family.</text>
</comment>
<evidence type="ECO:0000256" key="6">
    <source>
        <dbReference type="ARBA" id="ARBA00023209"/>
    </source>
</evidence>
<dbReference type="PIRSF" id="PIRSF002465">
    <property type="entry name" value="Phsphlp_syn_PlsX"/>
    <property type="match status" value="1"/>
</dbReference>
<evidence type="ECO:0000256" key="8">
    <source>
        <dbReference type="ARBA" id="ARBA00024069"/>
    </source>
</evidence>
<dbReference type="GO" id="GO:0005737">
    <property type="term" value="C:cytoplasm"/>
    <property type="evidence" value="ECO:0007669"/>
    <property type="project" value="UniProtKB-SubCell"/>
</dbReference>
<dbReference type="UniPathway" id="UPA00085"/>
<keyword evidence="6 10" id="KW-0594">Phospholipid biosynthesis</keyword>
<dbReference type="NCBIfam" id="TIGR00182">
    <property type="entry name" value="plsX"/>
    <property type="match status" value="1"/>
</dbReference>
<comment type="subcellular location">
    <subcellularLocation>
        <location evidence="10">Cytoplasm</location>
    </subcellularLocation>
    <text evidence="10">Associated with the membrane possibly through PlsY.</text>
</comment>
<proteinExistence type="inferred from homology"/>
<keyword evidence="11" id="KW-0012">Acyltransferase</keyword>
<dbReference type="SUPFAM" id="SSF53659">
    <property type="entry name" value="Isocitrate/Isopropylmalate dehydrogenase-like"/>
    <property type="match status" value="1"/>
</dbReference>
<dbReference type="GO" id="GO:0043811">
    <property type="term" value="F:phosphate:acyl-[acyl carrier protein] acyltransferase activity"/>
    <property type="evidence" value="ECO:0007669"/>
    <property type="project" value="UniProtKB-UniRule"/>
</dbReference>
<keyword evidence="12" id="KW-1185">Reference proteome</keyword>
<organism evidence="11 12">
    <name type="scientific">Caloramator australicus RC3</name>
    <dbReference type="NCBI Taxonomy" id="857293"/>
    <lineage>
        <taxon>Bacteria</taxon>
        <taxon>Bacillati</taxon>
        <taxon>Bacillota</taxon>
        <taxon>Clostridia</taxon>
        <taxon>Eubacteriales</taxon>
        <taxon>Clostridiaceae</taxon>
        <taxon>Caloramator</taxon>
    </lineage>
</organism>
<evidence type="ECO:0000313" key="12">
    <source>
        <dbReference type="Proteomes" id="UP000007652"/>
    </source>
</evidence>
<evidence type="ECO:0000313" key="11">
    <source>
        <dbReference type="EMBL" id="CCJ32912.1"/>
    </source>
</evidence>
<dbReference type="AlphaFoldDB" id="I7LIF8"/>
<evidence type="ECO:0000256" key="7">
    <source>
        <dbReference type="ARBA" id="ARBA00023264"/>
    </source>
</evidence>
<dbReference type="eggNOG" id="COG0416">
    <property type="taxonomic scope" value="Bacteria"/>
</dbReference>
<comment type="subunit">
    <text evidence="9 10">Homodimer. Probably interacts with PlsY.</text>
</comment>
<keyword evidence="7 10" id="KW-1208">Phospholipid metabolism</keyword>
<keyword evidence="3 10" id="KW-0444">Lipid biosynthesis</keyword>
<comment type="caution">
    <text evidence="11">The sequence shown here is derived from an EMBL/GenBank/DDBJ whole genome shotgun (WGS) entry which is preliminary data.</text>
</comment>
<protein>
    <recommendedName>
        <fullName evidence="8 10">Phosphate acyltransferase</fullName>
        <ecNumber evidence="8 10">2.3.1.274</ecNumber>
    </recommendedName>
    <alternativeName>
        <fullName evidence="10">Acyl-ACP phosphotransacylase</fullName>
    </alternativeName>
    <alternativeName>
        <fullName evidence="10">Acyl-[acyl-carrier-protein]--phosphate acyltransferase</fullName>
    </alternativeName>
    <alternativeName>
        <fullName evidence="10">Phosphate-acyl-ACP acyltransferase</fullName>
    </alternativeName>
</protein>
<gene>
    <name evidence="10" type="primary">plsX</name>
    <name evidence="11" type="ORF">CAAU_0828</name>
</gene>
<evidence type="ECO:0000256" key="3">
    <source>
        <dbReference type="ARBA" id="ARBA00022516"/>
    </source>
</evidence>
<dbReference type="GO" id="GO:0006633">
    <property type="term" value="P:fatty acid biosynthetic process"/>
    <property type="evidence" value="ECO:0007669"/>
    <property type="project" value="UniProtKB-UniRule"/>
</dbReference>
<dbReference type="Pfam" id="PF02504">
    <property type="entry name" value="FA_synthesis"/>
    <property type="match status" value="1"/>
</dbReference>
<evidence type="ECO:0000256" key="1">
    <source>
        <dbReference type="ARBA" id="ARBA00001232"/>
    </source>
</evidence>
<dbReference type="EC" id="2.3.1.274" evidence="8 10"/>
<dbReference type="InterPro" id="IPR003664">
    <property type="entry name" value="FA_synthesis"/>
</dbReference>
<accession>I7LIF8</accession>
<dbReference type="HAMAP" id="MF_00019">
    <property type="entry name" value="PlsX"/>
    <property type="match status" value="1"/>
</dbReference>
<evidence type="ECO:0000256" key="4">
    <source>
        <dbReference type="ARBA" id="ARBA00022679"/>
    </source>
</evidence>
<dbReference type="Proteomes" id="UP000007652">
    <property type="component" value="Unassembled WGS sequence"/>
</dbReference>
<name>I7LIF8_9CLOT</name>
<keyword evidence="2 10" id="KW-0963">Cytoplasm</keyword>
<comment type="function">
    <text evidence="10">Catalyzes the reversible formation of acyl-phosphate (acyl-PO(4)) from acyl-[acyl-carrier-protein] (acyl-ACP). This enzyme utilizes acyl-ACP as fatty acyl donor, but not acyl-CoA.</text>
</comment>
<dbReference type="GO" id="GO:0008654">
    <property type="term" value="P:phospholipid biosynthetic process"/>
    <property type="evidence" value="ECO:0007669"/>
    <property type="project" value="UniProtKB-KW"/>
</dbReference>
<dbReference type="PANTHER" id="PTHR30100">
    <property type="entry name" value="FATTY ACID/PHOSPHOLIPID SYNTHESIS PROTEIN PLSX"/>
    <property type="match status" value="1"/>
</dbReference>
<evidence type="ECO:0000256" key="2">
    <source>
        <dbReference type="ARBA" id="ARBA00022490"/>
    </source>
</evidence>
<comment type="catalytic activity">
    <reaction evidence="1 10">
        <text>a fatty acyl-[ACP] + phosphate = an acyl phosphate + holo-[ACP]</text>
        <dbReference type="Rhea" id="RHEA:42292"/>
        <dbReference type="Rhea" id="RHEA-COMP:9685"/>
        <dbReference type="Rhea" id="RHEA-COMP:14125"/>
        <dbReference type="ChEBI" id="CHEBI:43474"/>
        <dbReference type="ChEBI" id="CHEBI:59918"/>
        <dbReference type="ChEBI" id="CHEBI:64479"/>
        <dbReference type="ChEBI" id="CHEBI:138651"/>
        <dbReference type="EC" id="2.3.1.274"/>
    </reaction>
</comment>
<keyword evidence="5 10" id="KW-0443">Lipid metabolism</keyword>
<dbReference type="OrthoDB" id="9806408at2"/>
<dbReference type="RefSeq" id="WP_008908187.1">
    <property type="nucleotide sequence ID" value="NZ_CAKP01000037.1"/>
</dbReference>
<reference evidence="11 12" key="1">
    <citation type="journal article" date="2011" name="J. Bacteriol.">
        <title>Draft genome sequence of Caloramator australicus strain RC3T, a thermoanaerobe from the Great Artesian Basin of Australia.</title>
        <authorList>
            <person name="Ogg C.D."/>
            <person name="Patel B.K.C."/>
        </authorList>
    </citation>
    <scope>NUCLEOTIDE SEQUENCE [LARGE SCALE GENOMIC DNA]</scope>
    <source>
        <strain evidence="11 12">RC3</strain>
    </source>
</reference>
<dbReference type="PANTHER" id="PTHR30100:SF1">
    <property type="entry name" value="PHOSPHATE ACYLTRANSFERASE"/>
    <property type="match status" value="1"/>
</dbReference>
<sequence length="335" mass="36598">MRVVIDCMGGDNAPSEIVKGALMAAKEYDVEIILVGDEEGIKKEISEEFKNIMNRLQIIHTTEIITNDESPTLAIRRKKDSSMVVGLKYLKEGKADAFISAGSTGALLAGGLFIVGRIDGIDRPCLAPVIPGEKGHFMLLDSGANAECKPKNILQFGIMGSIYSKKVLGKENPKVGLVNIGAEEEKGTEFIKQSFNMLKNSNLNFIGNIEPREIPKGECDVVLSDGFVGNVILKLYEGVAQTIFDILKREIYSSLIYKIGGAILKPVFKKFKKDFDYTEYGGAILLGVNKVVIKAHGSSNAKAIKNAVRQSINCVKGNVIELIREEIKKNKEVDS</sequence>
<dbReference type="Gene3D" id="3.40.718.10">
    <property type="entry name" value="Isopropylmalate Dehydrogenase"/>
    <property type="match status" value="1"/>
</dbReference>